<sequence>MAQTSTTRATEPTGRRYRRNLAVLTVAQALFLCGTSVDLTLTGLVGYRLAPTPALATLPAALITVVTLAGTGPAAALLARYGRRVAFPAGSVAAAAGGLVSVLAVSVASFPLFCLGTALVGGYQAAAGYYSFAAADDAPAGRRGRAIATVLIGGVVAAVVGPFLATTGVHVLPVPFAGAYLLVTVLALVSAGLLRLLREAPAATTTDEPDTAGARPLREIMRTPRFVAGGVGGAVAYLVMSLLMTAAPIAAVNHHHTVGQGAAVVQWHLVGMFLPALVSGHLVQWLRPVPVLVDGILLAVAGAVVAATGTSVATFLVALILVGVGWNLMFVAATTLVAAAYRPSERVRTQTAAQTMARVASAAGSLSAGALLATIGWDRTALLTLIPLAIAAACLVPAIRARTTTPAEET</sequence>
<keyword evidence="3 5" id="KW-1133">Transmembrane helix</keyword>
<feature type="transmembrane region" description="Helical" evidence="5">
    <location>
        <begin position="326"/>
        <end position="344"/>
    </location>
</feature>
<keyword evidence="8" id="KW-1185">Reference proteome</keyword>
<dbReference type="Gene3D" id="1.20.1250.20">
    <property type="entry name" value="MFS general substrate transporter like domains"/>
    <property type="match status" value="1"/>
</dbReference>
<comment type="caution">
    <text evidence="7">The sequence shown here is derived from an EMBL/GenBank/DDBJ whole genome shotgun (WGS) entry which is preliminary data.</text>
</comment>
<evidence type="ECO:0000256" key="3">
    <source>
        <dbReference type="ARBA" id="ARBA00022989"/>
    </source>
</evidence>
<dbReference type="PANTHER" id="PTHR23534">
    <property type="entry name" value="MFS PERMEASE"/>
    <property type="match status" value="1"/>
</dbReference>
<name>A0A8J4AD66_9ACTN</name>
<evidence type="ECO:0000256" key="4">
    <source>
        <dbReference type="ARBA" id="ARBA00023136"/>
    </source>
</evidence>
<feature type="transmembrane region" description="Helical" evidence="5">
    <location>
        <begin position="356"/>
        <end position="375"/>
    </location>
</feature>
<feature type="domain" description="Major facilitator superfamily (MFS) profile" evidence="6">
    <location>
        <begin position="225"/>
        <end position="410"/>
    </location>
</feature>
<dbReference type="InterPro" id="IPR036259">
    <property type="entry name" value="MFS_trans_sf"/>
</dbReference>
<gene>
    <name evidence="7" type="ORF">NUM_37840</name>
</gene>
<feature type="transmembrane region" description="Helical" evidence="5">
    <location>
        <begin position="226"/>
        <end position="252"/>
    </location>
</feature>
<dbReference type="SUPFAM" id="SSF103473">
    <property type="entry name" value="MFS general substrate transporter"/>
    <property type="match status" value="1"/>
</dbReference>
<dbReference type="PROSITE" id="PS50850">
    <property type="entry name" value="MFS"/>
    <property type="match status" value="1"/>
</dbReference>
<evidence type="ECO:0000259" key="6">
    <source>
        <dbReference type="PROSITE" id="PS50850"/>
    </source>
</evidence>
<dbReference type="Pfam" id="PF07690">
    <property type="entry name" value="MFS_1"/>
    <property type="match status" value="2"/>
</dbReference>
<keyword evidence="2 5" id="KW-0812">Transmembrane</keyword>
<comment type="subcellular location">
    <subcellularLocation>
        <location evidence="1">Cell membrane</location>
        <topology evidence="1">Multi-pass membrane protein</topology>
    </subcellularLocation>
</comment>
<feature type="transmembrane region" description="Helical" evidence="5">
    <location>
        <begin position="110"/>
        <end position="132"/>
    </location>
</feature>
<organism evidence="7 8">
    <name type="scientific">Actinocatenispora comari</name>
    <dbReference type="NCBI Taxonomy" id="2807577"/>
    <lineage>
        <taxon>Bacteria</taxon>
        <taxon>Bacillati</taxon>
        <taxon>Actinomycetota</taxon>
        <taxon>Actinomycetes</taxon>
        <taxon>Micromonosporales</taxon>
        <taxon>Micromonosporaceae</taxon>
        <taxon>Actinocatenispora</taxon>
    </lineage>
</organism>
<evidence type="ECO:0000313" key="8">
    <source>
        <dbReference type="Proteomes" id="UP000614996"/>
    </source>
</evidence>
<dbReference type="GO" id="GO:0005886">
    <property type="term" value="C:plasma membrane"/>
    <property type="evidence" value="ECO:0007669"/>
    <property type="project" value="UniProtKB-SubCell"/>
</dbReference>
<accession>A0A8J4AD66</accession>
<feature type="transmembrane region" description="Helical" evidence="5">
    <location>
        <begin position="264"/>
        <end position="283"/>
    </location>
</feature>
<feature type="transmembrane region" description="Helical" evidence="5">
    <location>
        <begin position="295"/>
        <end position="320"/>
    </location>
</feature>
<dbReference type="GO" id="GO:0022857">
    <property type="term" value="F:transmembrane transporter activity"/>
    <property type="evidence" value="ECO:0007669"/>
    <property type="project" value="InterPro"/>
</dbReference>
<dbReference type="InterPro" id="IPR011701">
    <property type="entry name" value="MFS"/>
</dbReference>
<keyword evidence="4 5" id="KW-0472">Membrane</keyword>
<evidence type="ECO:0000256" key="1">
    <source>
        <dbReference type="ARBA" id="ARBA00004651"/>
    </source>
</evidence>
<dbReference type="AlphaFoldDB" id="A0A8J4AD66"/>
<dbReference type="InterPro" id="IPR020846">
    <property type="entry name" value="MFS_dom"/>
</dbReference>
<protein>
    <submittedName>
        <fullName evidence="7">MFS transporter</fullName>
    </submittedName>
</protein>
<feature type="transmembrane region" description="Helical" evidence="5">
    <location>
        <begin position="58"/>
        <end position="78"/>
    </location>
</feature>
<reference evidence="8" key="1">
    <citation type="journal article" date="2021" name="Int. J. Syst. Evol. Microbiol.">
        <title>Actinocatenispora comari sp. nov., an endophytic actinomycete isolated from aerial parts of Comarum salesowianum.</title>
        <authorList>
            <person name="Oyunbileg N."/>
            <person name="Iizaka Y."/>
            <person name="Hamada M."/>
            <person name="Davaapurev B.O."/>
            <person name="Fukumoto A."/>
            <person name="Tsetseg B."/>
            <person name="Kato F."/>
            <person name="Tamura T."/>
            <person name="Batkhuu J."/>
            <person name="Anzai Y."/>
        </authorList>
    </citation>
    <scope>NUCLEOTIDE SEQUENCE [LARGE SCALE GENOMIC DNA]</scope>
    <source>
        <strain evidence="8">NUM-2625</strain>
    </source>
</reference>
<feature type="transmembrane region" description="Helical" evidence="5">
    <location>
        <begin position="21"/>
        <end position="46"/>
    </location>
</feature>
<feature type="transmembrane region" description="Helical" evidence="5">
    <location>
        <begin position="177"/>
        <end position="197"/>
    </location>
</feature>
<feature type="transmembrane region" description="Helical" evidence="5">
    <location>
        <begin position="381"/>
        <end position="399"/>
    </location>
</feature>
<proteinExistence type="predicted"/>
<dbReference type="Proteomes" id="UP000614996">
    <property type="component" value="Unassembled WGS sequence"/>
</dbReference>
<evidence type="ECO:0000313" key="7">
    <source>
        <dbReference type="EMBL" id="GIL28530.1"/>
    </source>
</evidence>
<evidence type="ECO:0000256" key="5">
    <source>
        <dbReference type="SAM" id="Phobius"/>
    </source>
</evidence>
<dbReference type="RefSeq" id="WP_207126245.1">
    <property type="nucleotide sequence ID" value="NZ_BOPO01000073.1"/>
</dbReference>
<dbReference type="EMBL" id="BOPO01000073">
    <property type="protein sequence ID" value="GIL28530.1"/>
    <property type="molecule type" value="Genomic_DNA"/>
</dbReference>
<evidence type="ECO:0000256" key="2">
    <source>
        <dbReference type="ARBA" id="ARBA00022692"/>
    </source>
</evidence>
<dbReference type="PANTHER" id="PTHR23534:SF1">
    <property type="entry name" value="MAJOR FACILITATOR SUPERFAMILY PROTEIN"/>
    <property type="match status" value="1"/>
</dbReference>
<feature type="transmembrane region" description="Helical" evidence="5">
    <location>
        <begin position="85"/>
        <end position="104"/>
    </location>
</feature>
<feature type="transmembrane region" description="Helical" evidence="5">
    <location>
        <begin position="144"/>
        <end position="165"/>
    </location>
</feature>